<feature type="region of interest" description="Disordered" evidence="1">
    <location>
        <begin position="1"/>
        <end position="20"/>
    </location>
</feature>
<reference evidence="2 3" key="1">
    <citation type="submission" date="2017-09" db="EMBL/GenBank/DDBJ databases">
        <authorList>
            <person name="Ehlers B."/>
            <person name="Leendertz F.H."/>
        </authorList>
    </citation>
    <scope>NUCLEOTIDE SEQUENCE [LARGE SCALE GENOMIC DNA]</scope>
    <source>
        <strain evidence="2 3">CGMCC 1.05381</strain>
    </source>
</reference>
<keyword evidence="3" id="KW-1185">Reference proteome</keyword>
<evidence type="ECO:0000313" key="2">
    <source>
        <dbReference type="EMBL" id="SOE65827.1"/>
    </source>
</evidence>
<evidence type="ECO:0000313" key="3">
    <source>
        <dbReference type="Proteomes" id="UP000219440"/>
    </source>
</evidence>
<evidence type="ECO:0000256" key="1">
    <source>
        <dbReference type="SAM" id="MobiDB-lite"/>
    </source>
</evidence>
<sequence length="106" mass="11946">MTRVCARPAKNTPSDTPSDTRRRRMVVDLFVDERVSGSLASRPGLDELRAFASRDNTIVVRVWISSGVQPKICFIRWILCGSGKSLFGFSTWVWIPLHRPGIRCSP</sequence>
<name>A0A2C8ZLE2_9MICO</name>
<dbReference type="Proteomes" id="UP000219440">
    <property type="component" value="Unassembled WGS sequence"/>
</dbReference>
<proteinExistence type="predicted"/>
<dbReference type="EMBL" id="OCST01000003">
    <property type="protein sequence ID" value="SOE65827.1"/>
    <property type="molecule type" value="Genomic_DNA"/>
</dbReference>
<accession>A0A2C8ZLE2</accession>
<protein>
    <submittedName>
        <fullName evidence="2">Uncharacterized protein</fullName>
    </submittedName>
</protein>
<organism evidence="2 3">
    <name type="scientific">Salinibacterium xinjiangense</name>
    <dbReference type="NCBI Taxonomy" id="386302"/>
    <lineage>
        <taxon>Bacteria</taxon>
        <taxon>Bacillati</taxon>
        <taxon>Actinomycetota</taxon>
        <taxon>Actinomycetes</taxon>
        <taxon>Micrococcales</taxon>
        <taxon>Microbacteriaceae</taxon>
        <taxon>Salinibacterium</taxon>
    </lineage>
</organism>
<gene>
    <name evidence="2" type="ORF">SAMN06296378_1626</name>
</gene>
<dbReference type="AlphaFoldDB" id="A0A2C8ZLE2"/>